<evidence type="ECO:0000256" key="2">
    <source>
        <dbReference type="ARBA" id="ARBA00022679"/>
    </source>
</evidence>
<evidence type="ECO:0000256" key="3">
    <source>
        <dbReference type="ARBA" id="ARBA00022723"/>
    </source>
</evidence>
<comment type="cofactor">
    <cofactor evidence="8">
        <name>Mg(2+)</name>
        <dbReference type="ChEBI" id="CHEBI:18420"/>
    </cofactor>
</comment>
<proteinExistence type="inferred from homology"/>
<dbReference type="InterPro" id="IPR008278">
    <property type="entry name" value="4-PPantetheinyl_Trfase_dom"/>
</dbReference>
<keyword evidence="3 8" id="KW-0479">Metal-binding</keyword>
<feature type="binding site" evidence="8">
    <location>
        <position position="57"/>
    </location>
    <ligand>
        <name>Mg(2+)</name>
        <dbReference type="ChEBI" id="CHEBI:18420"/>
    </ligand>
</feature>
<dbReference type="InterPro" id="IPR002582">
    <property type="entry name" value="ACPS"/>
</dbReference>
<comment type="function">
    <text evidence="8">Transfers the 4'-phosphopantetheine moiety from coenzyme A to a Ser of acyl-carrier-protein.</text>
</comment>
<dbReference type="HAMAP" id="MF_00101">
    <property type="entry name" value="AcpS"/>
    <property type="match status" value="1"/>
</dbReference>
<evidence type="ECO:0000256" key="8">
    <source>
        <dbReference type="HAMAP-Rule" id="MF_00101"/>
    </source>
</evidence>
<comment type="subcellular location">
    <subcellularLocation>
        <location evidence="8">Cytoplasm</location>
    </subcellularLocation>
</comment>
<keyword evidence="8" id="KW-0963">Cytoplasm</keyword>
<keyword evidence="7 8" id="KW-0275">Fatty acid biosynthesis</keyword>
<dbReference type="InterPro" id="IPR037143">
    <property type="entry name" value="4-PPantetheinyl_Trfase_dom_sf"/>
</dbReference>
<gene>
    <name evidence="8" type="primary">acpS</name>
    <name evidence="10" type="ORF">J2Z37_000016</name>
</gene>
<dbReference type="Gene3D" id="3.90.470.20">
    <property type="entry name" value="4'-phosphopantetheinyl transferase domain"/>
    <property type="match status" value="1"/>
</dbReference>
<dbReference type="EMBL" id="JAGGKT010000001">
    <property type="protein sequence ID" value="MBP1930029.1"/>
    <property type="molecule type" value="Genomic_DNA"/>
</dbReference>
<evidence type="ECO:0000256" key="6">
    <source>
        <dbReference type="ARBA" id="ARBA00023098"/>
    </source>
</evidence>
<keyword evidence="1 8" id="KW-0444">Lipid biosynthesis</keyword>
<keyword evidence="6 8" id="KW-0443">Lipid metabolism</keyword>
<evidence type="ECO:0000256" key="1">
    <source>
        <dbReference type="ARBA" id="ARBA00022516"/>
    </source>
</evidence>
<protein>
    <recommendedName>
        <fullName evidence="8">Holo-[acyl-carrier-protein] synthase</fullName>
        <shortName evidence="8">Holo-ACP synthase</shortName>
        <ecNumber evidence="8">2.7.8.7</ecNumber>
    </recommendedName>
    <alternativeName>
        <fullName evidence="8">4'-phosphopantetheinyl transferase AcpS</fullName>
    </alternativeName>
</protein>
<reference evidence="10 11" key="1">
    <citation type="submission" date="2021-03" db="EMBL/GenBank/DDBJ databases">
        <title>Genomic Encyclopedia of Type Strains, Phase IV (KMG-IV): sequencing the most valuable type-strain genomes for metagenomic binning, comparative biology and taxonomic classification.</title>
        <authorList>
            <person name="Goeker M."/>
        </authorList>
    </citation>
    <scope>NUCLEOTIDE SEQUENCE [LARGE SCALE GENOMIC DNA]</scope>
    <source>
        <strain evidence="10 11">DSM 24738</strain>
    </source>
</reference>
<keyword evidence="2 8" id="KW-0808">Transferase</keyword>
<dbReference type="Pfam" id="PF01648">
    <property type="entry name" value="ACPS"/>
    <property type="match status" value="1"/>
</dbReference>
<dbReference type="NCBIfam" id="TIGR00516">
    <property type="entry name" value="acpS"/>
    <property type="match status" value="1"/>
</dbReference>
<evidence type="ECO:0000256" key="7">
    <source>
        <dbReference type="ARBA" id="ARBA00023160"/>
    </source>
</evidence>
<accession>A0ABS4GIG0</accession>
<dbReference type="InterPro" id="IPR004568">
    <property type="entry name" value="Ppantetheine-prot_Trfase_dom"/>
</dbReference>
<evidence type="ECO:0000259" key="9">
    <source>
        <dbReference type="Pfam" id="PF01648"/>
    </source>
</evidence>
<sequence>MIIGTGIDMVDKRRIKKTLDRLGERFLRRILTGRELSLVPEGSRKVEYVAGRFAAKEAFAKATGFGFGKRLSWLDIEVLREDSGKPTFVIANQWLDSSGLGKGPLKVHLSISHEKNYAIAQVILEG</sequence>
<organism evidence="10 11">
    <name type="scientific">Ammoniphilus resinae</name>
    <dbReference type="NCBI Taxonomy" id="861532"/>
    <lineage>
        <taxon>Bacteria</taxon>
        <taxon>Bacillati</taxon>
        <taxon>Bacillota</taxon>
        <taxon>Bacilli</taxon>
        <taxon>Bacillales</taxon>
        <taxon>Paenibacillaceae</taxon>
        <taxon>Aneurinibacillus group</taxon>
        <taxon>Ammoniphilus</taxon>
    </lineage>
</organism>
<dbReference type="GO" id="GO:0008897">
    <property type="term" value="F:holo-[acyl-carrier-protein] synthase activity"/>
    <property type="evidence" value="ECO:0007669"/>
    <property type="project" value="UniProtKB-EC"/>
</dbReference>
<keyword evidence="5 8" id="KW-0460">Magnesium</keyword>
<comment type="caution">
    <text evidence="10">The sequence shown here is derived from an EMBL/GenBank/DDBJ whole genome shotgun (WGS) entry which is preliminary data.</text>
</comment>
<dbReference type="NCBIfam" id="TIGR00556">
    <property type="entry name" value="pantethn_trn"/>
    <property type="match status" value="1"/>
</dbReference>
<comment type="catalytic activity">
    <reaction evidence="8">
        <text>apo-[ACP] + CoA = holo-[ACP] + adenosine 3',5'-bisphosphate + H(+)</text>
        <dbReference type="Rhea" id="RHEA:12068"/>
        <dbReference type="Rhea" id="RHEA-COMP:9685"/>
        <dbReference type="Rhea" id="RHEA-COMP:9690"/>
        <dbReference type="ChEBI" id="CHEBI:15378"/>
        <dbReference type="ChEBI" id="CHEBI:29999"/>
        <dbReference type="ChEBI" id="CHEBI:57287"/>
        <dbReference type="ChEBI" id="CHEBI:58343"/>
        <dbReference type="ChEBI" id="CHEBI:64479"/>
        <dbReference type="EC" id="2.7.8.7"/>
    </reaction>
</comment>
<evidence type="ECO:0000313" key="11">
    <source>
        <dbReference type="Proteomes" id="UP001519343"/>
    </source>
</evidence>
<comment type="similarity">
    <text evidence="8">Belongs to the P-Pant transferase superfamily. AcpS family.</text>
</comment>
<dbReference type="RefSeq" id="WP_209807708.1">
    <property type="nucleotide sequence ID" value="NZ_JAGGKT010000001.1"/>
</dbReference>
<feature type="domain" description="4'-phosphopantetheinyl transferase" evidence="9">
    <location>
        <begin position="5"/>
        <end position="100"/>
    </location>
</feature>
<dbReference type="Proteomes" id="UP001519343">
    <property type="component" value="Unassembled WGS sequence"/>
</dbReference>
<evidence type="ECO:0000313" key="10">
    <source>
        <dbReference type="EMBL" id="MBP1930029.1"/>
    </source>
</evidence>
<evidence type="ECO:0000256" key="5">
    <source>
        <dbReference type="ARBA" id="ARBA00022842"/>
    </source>
</evidence>
<dbReference type="SUPFAM" id="SSF56214">
    <property type="entry name" value="4'-phosphopantetheinyl transferase"/>
    <property type="match status" value="1"/>
</dbReference>
<name>A0ABS4GIG0_9BACL</name>
<keyword evidence="11" id="KW-1185">Reference proteome</keyword>
<dbReference type="EC" id="2.7.8.7" evidence="8"/>
<keyword evidence="4 8" id="KW-0276">Fatty acid metabolism</keyword>
<feature type="binding site" evidence="8">
    <location>
        <position position="8"/>
    </location>
    <ligand>
        <name>Mg(2+)</name>
        <dbReference type="ChEBI" id="CHEBI:18420"/>
    </ligand>
</feature>
<evidence type="ECO:0000256" key="4">
    <source>
        <dbReference type="ARBA" id="ARBA00022832"/>
    </source>
</evidence>